<protein>
    <submittedName>
        <fullName evidence="2">Uncharacterized protein</fullName>
    </submittedName>
</protein>
<organism evidence="2 3">
    <name type="scientific">Deefgea chitinilytica</name>
    <dbReference type="NCBI Taxonomy" id="570276"/>
    <lineage>
        <taxon>Bacteria</taxon>
        <taxon>Pseudomonadati</taxon>
        <taxon>Pseudomonadota</taxon>
        <taxon>Betaproteobacteria</taxon>
        <taxon>Neisseriales</taxon>
        <taxon>Chitinibacteraceae</taxon>
        <taxon>Deefgea</taxon>
    </lineage>
</organism>
<sequence>MSITTLIEEIHADIKQRYKGMFFAPFVISFLAVHWKVVVFFFYGRFTYAEAIKFIEENVTLNSILYTLISVLFYIVALPWLEVLLLRFSSTGRKKRSELQATELEQIKVKRQAIADAIVEEQQARVKLDKSRKEIDRRKADADLAKLYESILSEQSLEFFVNEIGKGIFGSQYQAHILNYLSNSNYAAGKFFDVELESLHKKFIATLSELNSSLESRGEGERVYSYLKEIGNRAIEQKKAFRLLVREKLDF</sequence>
<comment type="caution">
    <text evidence="2">The sequence shown here is derived from an EMBL/GenBank/DDBJ whole genome shotgun (WGS) entry which is preliminary data.</text>
</comment>
<keyword evidence="1" id="KW-0472">Membrane</keyword>
<keyword evidence="1" id="KW-1133">Transmembrane helix</keyword>
<evidence type="ECO:0000313" key="3">
    <source>
        <dbReference type="Proteomes" id="UP001195660"/>
    </source>
</evidence>
<feature type="transmembrane region" description="Helical" evidence="1">
    <location>
        <begin position="63"/>
        <end position="86"/>
    </location>
</feature>
<reference evidence="2 3" key="1">
    <citation type="submission" date="2019-11" db="EMBL/GenBank/DDBJ databases">
        <title>Novel Deefgea species.</title>
        <authorList>
            <person name="Han J.-H."/>
        </authorList>
    </citation>
    <scope>NUCLEOTIDE SEQUENCE [LARGE SCALE GENOMIC DNA]</scope>
    <source>
        <strain evidence="2 3">LMG 24817</strain>
    </source>
</reference>
<dbReference type="Proteomes" id="UP001195660">
    <property type="component" value="Unassembled WGS sequence"/>
</dbReference>
<keyword evidence="1" id="KW-0812">Transmembrane</keyword>
<proteinExistence type="predicted"/>
<dbReference type="EMBL" id="WOFE01000005">
    <property type="protein sequence ID" value="MBM5572227.1"/>
    <property type="molecule type" value="Genomic_DNA"/>
</dbReference>
<gene>
    <name evidence="2" type="ORF">GM173_11630</name>
</gene>
<accession>A0ABS2CDV6</accession>
<dbReference type="RefSeq" id="WP_203571554.1">
    <property type="nucleotide sequence ID" value="NZ_WOFE01000005.1"/>
</dbReference>
<name>A0ABS2CDV6_9NEIS</name>
<evidence type="ECO:0000256" key="1">
    <source>
        <dbReference type="SAM" id="Phobius"/>
    </source>
</evidence>
<feature type="transmembrane region" description="Helical" evidence="1">
    <location>
        <begin position="21"/>
        <end position="43"/>
    </location>
</feature>
<keyword evidence="3" id="KW-1185">Reference proteome</keyword>
<evidence type="ECO:0000313" key="2">
    <source>
        <dbReference type="EMBL" id="MBM5572227.1"/>
    </source>
</evidence>